<protein>
    <submittedName>
        <fullName evidence="1">Uncharacterized protein</fullName>
    </submittedName>
</protein>
<evidence type="ECO:0000313" key="1">
    <source>
        <dbReference type="EMBL" id="TKA76536.1"/>
    </source>
</evidence>
<organism evidence="1 2">
    <name type="scientific">Friedmanniomyces simplex</name>
    <dbReference type="NCBI Taxonomy" id="329884"/>
    <lineage>
        <taxon>Eukaryota</taxon>
        <taxon>Fungi</taxon>
        <taxon>Dikarya</taxon>
        <taxon>Ascomycota</taxon>
        <taxon>Pezizomycotina</taxon>
        <taxon>Dothideomycetes</taxon>
        <taxon>Dothideomycetidae</taxon>
        <taxon>Mycosphaerellales</taxon>
        <taxon>Teratosphaeriaceae</taxon>
        <taxon>Friedmanniomyces</taxon>
    </lineage>
</organism>
<reference evidence="1 2" key="1">
    <citation type="submission" date="2017-03" db="EMBL/GenBank/DDBJ databases">
        <title>Genomes of endolithic fungi from Antarctica.</title>
        <authorList>
            <person name="Coleine C."/>
            <person name="Masonjones S."/>
            <person name="Stajich J.E."/>
        </authorList>
    </citation>
    <scope>NUCLEOTIDE SEQUENCE [LARGE SCALE GENOMIC DNA]</scope>
    <source>
        <strain evidence="1 2">CCFEE 5184</strain>
    </source>
</reference>
<comment type="caution">
    <text evidence="1">The sequence shown here is derived from an EMBL/GenBank/DDBJ whole genome shotgun (WGS) entry which is preliminary data.</text>
</comment>
<accession>A0A4U0XJZ6</accession>
<dbReference type="EMBL" id="NAJQ01000160">
    <property type="protein sequence ID" value="TKA76536.1"/>
    <property type="molecule type" value="Genomic_DNA"/>
</dbReference>
<dbReference type="AlphaFoldDB" id="A0A4U0XJZ6"/>
<sequence>MDPSERADSFEPHHTTCIQYPRYDVFQHYLGNEATAEGAEWRFHTPSVYRRLDRYDPTLPLVVDKAVAAHQSRDGDEASFFSLTKAETDENRIARTTAAMHNLPDQGPFDLAPLVNHMSIVQRTVGETTLAITTARKTEEAGGEHILLLERTTKFKGADGVFAFKTAIYTGSPQKFLDMPLFAQYIVDMADVIMRESDRAVRHVKVQGDIQSDESDMLRDFHMHRGWQEPRQVPLRKCKDALRQVTTRIDEESLDAAEATCICCLEQYVDA</sequence>
<proteinExistence type="predicted"/>
<dbReference type="Proteomes" id="UP000309340">
    <property type="component" value="Unassembled WGS sequence"/>
</dbReference>
<gene>
    <name evidence="1" type="ORF">B0A55_05676</name>
</gene>
<keyword evidence="2" id="KW-1185">Reference proteome</keyword>
<evidence type="ECO:0000313" key="2">
    <source>
        <dbReference type="Proteomes" id="UP000309340"/>
    </source>
</evidence>
<name>A0A4U0XJZ6_9PEZI</name>